<gene>
    <name evidence="1" type="ORF">METZ01_LOCUS297954</name>
</gene>
<evidence type="ECO:0000313" key="1">
    <source>
        <dbReference type="EMBL" id="SVC45100.1"/>
    </source>
</evidence>
<reference evidence="1" key="1">
    <citation type="submission" date="2018-05" db="EMBL/GenBank/DDBJ databases">
        <authorList>
            <person name="Lanie J.A."/>
            <person name="Ng W.-L."/>
            <person name="Kazmierczak K.M."/>
            <person name="Andrzejewski T.M."/>
            <person name="Davidsen T.M."/>
            <person name="Wayne K.J."/>
            <person name="Tettelin H."/>
            <person name="Glass J.I."/>
            <person name="Rusch D."/>
            <person name="Podicherti R."/>
            <person name="Tsui H.-C.T."/>
            <person name="Winkler M.E."/>
        </authorList>
    </citation>
    <scope>NUCLEOTIDE SEQUENCE</scope>
</reference>
<dbReference type="AlphaFoldDB" id="A0A382M8U9"/>
<dbReference type="EMBL" id="UINC01091939">
    <property type="protein sequence ID" value="SVC45100.1"/>
    <property type="molecule type" value="Genomic_DNA"/>
</dbReference>
<accession>A0A382M8U9</accession>
<proteinExistence type="predicted"/>
<organism evidence="1">
    <name type="scientific">marine metagenome</name>
    <dbReference type="NCBI Taxonomy" id="408172"/>
    <lineage>
        <taxon>unclassified sequences</taxon>
        <taxon>metagenomes</taxon>
        <taxon>ecological metagenomes</taxon>
    </lineage>
</organism>
<name>A0A382M8U9_9ZZZZ</name>
<sequence>MPDKSLKFFNPVGDVTLISPIK</sequence>
<protein>
    <submittedName>
        <fullName evidence="1">Uncharacterized protein</fullName>
    </submittedName>
</protein>